<protein>
    <submittedName>
        <fullName evidence="4">DNA-binding transcriptional MerR regulator</fullName>
    </submittedName>
    <submittedName>
        <fullName evidence="5">MerR family transcriptional regulator</fullName>
    </submittedName>
</protein>
<dbReference type="RefSeq" id="WP_129174496.1">
    <property type="nucleotide sequence ID" value="NZ_JACCBI010000001.1"/>
</dbReference>
<dbReference type="PANTHER" id="PTHR30204">
    <property type="entry name" value="REDOX-CYCLING DRUG-SENSING TRANSCRIPTIONAL ACTIVATOR SOXR"/>
    <property type="match status" value="1"/>
</dbReference>
<feature type="coiled-coil region" evidence="2">
    <location>
        <begin position="75"/>
        <end position="105"/>
    </location>
</feature>
<dbReference type="PANTHER" id="PTHR30204:SF93">
    <property type="entry name" value="HTH MERR-TYPE DOMAIN-CONTAINING PROTEIN"/>
    <property type="match status" value="1"/>
</dbReference>
<name>A0A4V1R2C0_9MICO</name>
<organism evidence="5 6">
    <name type="scientific">Agromyces atrinae</name>
    <dbReference type="NCBI Taxonomy" id="592376"/>
    <lineage>
        <taxon>Bacteria</taxon>
        <taxon>Bacillati</taxon>
        <taxon>Actinomycetota</taxon>
        <taxon>Actinomycetes</taxon>
        <taxon>Micrococcales</taxon>
        <taxon>Microbacteriaceae</taxon>
        <taxon>Agromyces</taxon>
    </lineage>
</organism>
<dbReference type="Pfam" id="PF00376">
    <property type="entry name" value="MerR"/>
    <property type="match status" value="1"/>
</dbReference>
<dbReference type="InterPro" id="IPR000551">
    <property type="entry name" value="MerR-type_HTH_dom"/>
</dbReference>
<dbReference type="Proteomes" id="UP000292686">
    <property type="component" value="Unassembled WGS sequence"/>
</dbReference>
<evidence type="ECO:0000313" key="5">
    <source>
        <dbReference type="EMBL" id="RXZ86626.1"/>
    </source>
</evidence>
<evidence type="ECO:0000313" key="6">
    <source>
        <dbReference type="Proteomes" id="UP000292686"/>
    </source>
</evidence>
<gene>
    <name evidence="4" type="ORF">BJ972_000820</name>
    <name evidence="5" type="ORF">ESP50_09560</name>
</gene>
<dbReference type="InterPro" id="IPR009061">
    <property type="entry name" value="DNA-bd_dom_put_sf"/>
</dbReference>
<dbReference type="CDD" id="cd00592">
    <property type="entry name" value="HTH_MerR-like"/>
    <property type="match status" value="1"/>
</dbReference>
<dbReference type="AlphaFoldDB" id="A0A4V1R2C0"/>
<evidence type="ECO:0000259" key="3">
    <source>
        <dbReference type="PROSITE" id="PS50937"/>
    </source>
</evidence>
<reference evidence="4 7" key="2">
    <citation type="submission" date="2020-07" db="EMBL/GenBank/DDBJ databases">
        <title>Sequencing the genomes of 1000 actinobacteria strains.</title>
        <authorList>
            <person name="Klenk H.-P."/>
        </authorList>
    </citation>
    <scope>NUCLEOTIDE SEQUENCE [LARGE SCALE GENOMIC DNA]</scope>
    <source>
        <strain evidence="4 7">DSM 23870</strain>
    </source>
</reference>
<dbReference type="GO" id="GO:0003677">
    <property type="term" value="F:DNA binding"/>
    <property type="evidence" value="ECO:0007669"/>
    <property type="project" value="UniProtKB-KW"/>
</dbReference>
<sequence>MQSVELARLAGVSVRALRHYHSVGVLPEPPRSHSGYRRYSVHDLVRVLRIKRLASLGIPLEGMPPLLDDDSTSAAPLLERLDAELAAEIERLERQRALIADLRENGTPPALPPALARFVGLGGTLPPSSALDRLDRDQAVLLAHVVGDEGLPGIVEAFERLAVPELREATVLLTQRFDALDDATPREDVDAFVADFAVLFGPVVAELTATGLFAVPDSATDLLATLAGDLLNETQQRVIERFDELFPAPPREVPPPV</sequence>
<reference evidence="5 6" key="1">
    <citation type="submission" date="2019-01" db="EMBL/GenBank/DDBJ databases">
        <title>Agromyces.</title>
        <authorList>
            <person name="Li J."/>
        </authorList>
    </citation>
    <scope>NUCLEOTIDE SEQUENCE [LARGE SCALE GENOMIC DNA]</scope>
    <source>
        <strain evidence="5 6">DSM 23870</strain>
    </source>
</reference>
<dbReference type="PROSITE" id="PS50937">
    <property type="entry name" value="HTH_MERR_2"/>
    <property type="match status" value="1"/>
</dbReference>
<feature type="domain" description="HTH merR-type" evidence="3">
    <location>
        <begin position="1"/>
        <end position="69"/>
    </location>
</feature>
<comment type="caution">
    <text evidence="5">The sequence shown here is derived from an EMBL/GenBank/DDBJ whole genome shotgun (WGS) entry which is preliminary data.</text>
</comment>
<accession>A0A4V1R2C0</accession>
<dbReference type="OrthoDB" id="4569196at2"/>
<evidence type="ECO:0000256" key="2">
    <source>
        <dbReference type="SAM" id="Coils"/>
    </source>
</evidence>
<dbReference type="PRINTS" id="PR00040">
    <property type="entry name" value="HTHMERR"/>
</dbReference>
<keyword evidence="2" id="KW-0175">Coiled coil</keyword>
<proteinExistence type="predicted"/>
<dbReference type="InterPro" id="IPR047057">
    <property type="entry name" value="MerR_fam"/>
</dbReference>
<dbReference type="SMART" id="SM00422">
    <property type="entry name" value="HTH_MERR"/>
    <property type="match status" value="1"/>
</dbReference>
<evidence type="ECO:0000313" key="7">
    <source>
        <dbReference type="Proteomes" id="UP000581087"/>
    </source>
</evidence>
<keyword evidence="1 4" id="KW-0238">DNA-binding</keyword>
<evidence type="ECO:0000256" key="1">
    <source>
        <dbReference type="ARBA" id="ARBA00023125"/>
    </source>
</evidence>
<dbReference type="Gene3D" id="1.10.1660.10">
    <property type="match status" value="1"/>
</dbReference>
<evidence type="ECO:0000313" key="4">
    <source>
        <dbReference type="EMBL" id="NYD66301.1"/>
    </source>
</evidence>
<dbReference type="SUPFAM" id="SSF46955">
    <property type="entry name" value="Putative DNA-binding domain"/>
    <property type="match status" value="1"/>
</dbReference>
<dbReference type="GO" id="GO:0003700">
    <property type="term" value="F:DNA-binding transcription factor activity"/>
    <property type="evidence" value="ECO:0007669"/>
    <property type="project" value="InterPro"/>
</dbReference>
<dbReference type="Proteomes" id="UP000581087">
    <property type="component" value="Unassembled WGS sequence"/>
</dbReference>
<dbReference type="EMBL" id="SDPM01000004">
    <property type="protein sequence ID" value="RXZ86626.1"/>
    <property type="molecule type" value="Genomic_DNA"/>
</dbReference>
<dbReference type="EMBL" id="JACCBI010000001">
    <property type="protein sequence ID" value="NYD66301.1"/>
    <property type="molecule type" value="Genomic_DNA"/>
</dbReference>
<keyword evidence="6" id="KW-1185">Reference proteome</keyword>